<gene>
    <name evidence="1" type="ORF">GFH32_03390</name>
</gene>
<keyword evidence="2" id="KW-1185">Reference proteome</keyword>
<reference evidence="1 2" key="1">
    <citation type="submission" date="2019-10" db="EMBL/GenBank/DDBJ databases">
        <authorList>
            <person name="Dong K."/>
        </authorList>
    </citation>
    <scope>NUCLEOTIDE SEQUENCE [LARGE SCALE GENOMIC DNA]</scope>
    <source>
        <strain evidence="2">dk4302</strain>
    </source>
</reference>
<dbReference type="AlphaFoldDB" id="A0A5Q0Q840"/>
<accession>A0A5Q0Q840</accession>
<evidence type="ECO:0000313" key="2">
    <source>
        <dbReference type="Proteomes" id="UP000326921"/>
    </source>
</evidence>
<organism evidence="1 2">
    <name type="scientific">Sphingobacterium zhuxiongii</name>
    <dbReference type="NCBI Taxonomy" id="2662364"/>
    <lineage>
        <taxon>Bacteria</taxon>
        <taxon>Pseudomonadati</taxon>
        <taxon>Bacteroidota</taxon>
        <taxon>Sphingobacteriia</taxon>
        <taxon>Sphingobacteriales</taxon>
        <taxon>Sphingobacteriaceae</taxon>
        <taxon>Sphingobacterium</taxon>
    </lineage>
</organism>
<name>A0A5Q0Q840_9SPHI</name>
<dbReference type="Pfam" id="PF13591">
    <property type="entry name" value="MerR_2"/>
    <property type="match status" value="1"/>
</dbReference>
<evidence type="ECO:0000313" key="1">
    <source>
        <dbReference type="EMBL" id="QGA25424.1"/>
    </source>
</evidence>
<evidence type="ECO:0008006" key="3">
    <source>
        <dbReference type="Google" id="ProtNLM"/>
    </source>
</evidence>
<dbReference type="EMBL" id="CP045652">
    <property type="protein sequence ID" value="QGA25424.1"/>
    <property type="molecule type" value="Genomic_DNA"/>
</dbReference>
<dbReference type="Gene3D" id="1.10.1660.10">
    <property type="match status" value="1"/>
</dbReference>
<dbReference type="KEGG" id="sphe:GFH32_03390"/>
<proteinExistence type="predicted"/>
<protein>
    <recommendedName>
        <fullName evidence="3">MerR family transcriptional regulator</fullName>
    </recommendedName>
</protein>
<dbReference type="RefSeq" id="WP_153509747.1">
    <property type="nucleotide sequence ID" value="NZ_CP045652.1"/>
</dbReference>
<dbReference type="Proteomes" id="UP000326921">
    <property type="component" value="Chromosome"/>
</dbReference>
<sequence length="90" mass="10924">MEKTLFRVVDICQSNKIERRFIQELHQNGLIEIIVEQETEFIEEEQISQIERFSTWHYELEINVQGIEVVQQLIDRIEKLQQEVRILKGR</sequence>